<dbReference type="EMBL" id="CP003221">
    <property type="protein sequence ID" value="EGJ48674.1"/>
    <property type="molecule type" value="Genomic_DNA"/>
</dbReference>
<dbReference type="AlphaFoldDB" id="F3YU68"/>
<dbReference type="GO" id="GO:0008270">
    <property type="term" value="F:zinc ion binding"/>
    <property type="evidence" value="ECO:0007669"/>
    <property type="project" value="InterPro"/>
</dbReference>
<dbReference type="Pfam" id="PF05443">
    <property type="entry name" value="ROS_MUCR"/>
    <property type="match status" value="1"/>
</dbReference>
<dbReference type="InterPro" id="IPR041920">
    <property type="entry name" value="ROS/MUCR_sf"/>
</dbReference>
<dbReference type="GO" id="GO:0003677">
    <property type="term" value="F:DNA binding"/>
    <property type="evidence" value="ECO:0007669"/>
    <property type="project" value="InterPro"/>
</dbReference>
<keyword evidence="3" id="KW-1185">Reference proteome</keyword>
<dbReference type="Gene3D" id="1.10.10.1550">
    <property type="entry name" value="ROS/MUCR transcriptional regulator protein"/>
    <property type="match status" value="1"/>
</dbReference>
<dbReference type="Proteomes" id="UP000007844">
    <property type="component" value="Chromosome"/>
</dbReference>
<dbReference type="KEGG" id="daf:Desaf_0317"/>
<organism evidence="2 3">
    <name type="scientific">Desulfocurvibacter africanus subsp. africanus str. Walvis Bay</name>
    <dbReference type="NCBI Taxonomy" id="690850"/>
    <lineage>
        <taxon>Bacteria</taxon>
        <taxon>Pseudomonadati</taxon>
        <taxon>Thermodesulfobacteriota</taxon>
        <taxon>Desulfovibrionia</taxon>
        <taxon>Desulfovibrionales</taxon>
        <taxon>Desulfovibrionaceae</taxon>
        <taxon>Desulfocurvibacter</taxon>
    </lineage>
</organism>
<evidence type="ECO:0000256" key="1">
    <source>
        <dbReference type="ARBA" id="ARBA00007031"/>
    </source>
</evidence>
<accession>F3YU68</accession>
<dbReference type="InterPro" id="IPR008807">
    <property type="entry name" value="ROS_MUCR"/>
</dbReference>
<proteinExistence type="inferred from homology"/>
<comment type="similarity">
    <text evidence="1">Belongs to the ros/MucR family.</text>
</comment>
<protein>
    <submittedName>
        <fullName evidence="2">Transcriptional regulator, MucR family</fullName>
    </submittedName>
</protein>
<evidence type="ECO:0000313" key="2">
    <source>
        <dbReference type="EMBL" id="EGJ48674.1"/>
    </source>
</evidence>
<dbReference type="RefSeq" id="WP_014258528.1">
    <property type="nucleotide sequence ID" value="NC_016629.1"/>
</dbReference>
<dbReference type="HOGENOM" id="CLU_106247_3_0_7"/>
<name>F3YU68_DESAF</name>
<dbReference type="GO" id="GO:0006355">
    <property type="term" value="P:regulation of DNA-templated transcription"/>
    <property type="evidence" value="ECO:0007669"/>
    <property type="project" value="InterPro"/>
</dbReference>
<evidence type="ECO:0000313" key="3">
    <source>
        <dbReference type="Proteomes" id="UP000007844"/>
    </source>
</evidence>
<dbReference type="eggNOG" id="COG4957">
    <property type="taxonomic scope" value="Bacteria"/>
</dbReference>
<dbReference type="STRING" id="690850.Desaf_0317"/>
<gene>
    <name evidence="2" type="ORF">Desaf_0317</name>
</gene>
<sequence>MDDMIKQVLEIVKAQASVRQMTEEEIVSMVKKLASSLGGVAEVAGNGTTQQQEPACDTKKSIREGTVICLECGKSFKVITNKHLAEHGLDKESYLAKWGLPKGTALACKRLVRERRKTMKDMKLWERRGSKGNKQAAKTS</sequence>
<reference evidence="2 3" key="1">
    <citation type="journal article" date="2011" name="J. Bacteriol.">
        <title>Genome sequence of the mercury-methylating and pleomorphic Desulfovibrio africanus Strain Walvis Bay.</title>
        <authorList>
            <person name="Brown S.D."/>
            <person name="Wall J.D."/>
            <person name="Kucken A.M."/>
            <person name="Gilmour C.C."/>
            <person name="Podar M."/>
            <person name="Brandt C.C."/>
            <person name="Teshima H."/>
            <person name="Detter J.C."/>
            <person name="Han C.S."/>
            <person name="Land M.L."/>
            <person name="Lucas S."/>
            <person name="Han J."/>
            <person name="Pennacchio L."/>
            <person name="Nolan M."/>
            <person name="Pitluck S."/>
            <person name="Woyke T."/>
            <person name="Goodwin L."/>
            <person name="Palumbo A.V."/>
            <person name="Elias D.A."/>
        </authorList>
    </citation>
    <scope>NUCLEOTIDE SEQUENCE [LARGE SCALE GENOMIC DNA]</scope>
    <source>
        <strain evidence="2 3">Walvis Bay</strain>
    </source>
</reference>